<name>F2RWB3_TRIT1</name>
<proteinExistence type="predicted"/>
<gene>
    <name evidence="1" type="ORF">TESG_03060</name>
</gene>
<evidence type="ECO:0000313" key="1">
    <source>
        <dbReference type="EMBL" id="EGD95587.1"/>
    </source>
</evidence>
<accession>F2RWB3</accession>
<dbReference type="Proteomes" id="UP000009172">
    <property type="component" value="Unassembled WGS sequence"/>
</dbReference>
<protein>
    <recommendedName>
        <fullName evidence="3">Cytochrome c</fullName>
    </recommendedName>
</protein>
<keyword evidence="2" id="KW-1185">Reference proteome</keyword>
<dbReference type="AlphaFoldDB" id="F2RWB3"/>
<organism evidence="1 2">
    <name type="scientific">Trichophyton tonsurans (strain CBS 112818)</name>
    <name type="common">Scalp ringworm fungus</name>
    <dbReference type="NCBI Taxonomy" id="647933"/>
    <lineage>
        <taxon>Eukaryota</taxon>
        <taxon>Fungi</taxon>
        <taxon>Dikarya</taxon>
        <taxon>Ascomycota</taxon>
        <taxon>Pezizomycotina</taxon>
        <taxon>Eurotiomycetes</taxon>
        <taxon>Eurotiomycetidae</taxon>
        <taxon>Onygenales</taxon>
        <taxon>Arthrodermataceae</taxon>
        <taxon>Trichophyton</taxon>
    </lineage>
</organism>
<dbReference type="EMBL" id="GG698489">
    <property type="protein sequence ID" value="EGD95587.1"/>
    <property type="molecule type" value="Genomic_DNA"/>
</dbReference>
<reference evidence="2" key="1">
    <citation type="journal article" date="2012" name="MBio">
        <title>Comparative genome analysis of Trichophyton rubrum and related dermatophytes reveals candidate genes involved in infection.</title>
        <authorList>
            <person name="Martinez D.A."/>
            <person name="Oliver B.G."/>
            <person name="Graeser Y."/>
            <person name="Goldberg J.M."/>
            <person name="Li W."/>
            <person name="Martinez-Rossi N.M."/>
            <person name="Monod M."/>
            <person name="Shelest E."/>
            <person name="Barton R.C."/>
            <person name="Birch E."/>
            <person name="Brakhage A.A."/>
            <person name="Chen Z."/>
            <person name="Gurr S.J."/>
            <person name="Heiman D."/>
            <person name="Heitman J."/>
            <person name="Kosti I."/>
            <person name="Rossi A."/>
            <person name="Saif S."/>
            <person name="Samalova M."/>
            <person name="Saunders C.W."/>
            <person name="Shea T."/>
            <person name="Summerbell R.C."/>
            <person name="Xu J."/>
            <person name="Young S."/>
            <person name="Zeng Q."/>
            <person name="Birren B.W."/>
            <person name="Cuomo C.A."/>
            <person name="White T.C."/>
        </authorList>
    </citation>
    <scope>NUCLEOTIDE SEQUENCE [LARGE SCALE GENOMIC DNA]</scope>
    <source>
        <strain evidence="2">CBS 112818</strain>
    </source>
</reference>
<evidence type="ECO:0000313" key="2">
    <source>
        <dbReference type="Proteomes" id="UP000009172"/>
    </source>
</evidence>
<dbReference type="HOGENOM" id="CLU_3034069_0_0_1"/>
<sequence>MGPIPRNMGTEIADQERLAVLAWIMQNSPTMGTTMFPALPRPLNTLRIEFQAADN</sequence>
<evidence type="ECO:0008006" key="3">
    <source>
        <dbReference type="Google" id="ProtNLM"/>
    </source>
</evidence>